<reference evidence="2 4" key="2">
    <citation type="journal article" date="2017" name="Syst. Appl. Microbiol.">
        <title>Soybeans inoculated with root zone soils of Canadian native legumes harbour diverse and novel Bradyrhizobium spp. that possess agricultural potential.</title>
        <authorList>
            <person name="Bromfield E.S.P."/>
            <person name="Cloutier S."/>
            <person name="Tambong J.T."/>
            <person name="Tran Thi T.V."/>
        </authorList>
    </citation>
    <scope>NUCLEOTIDE SEQUENCE [LARGE SCALE GENOMIC DNA]</scope>
    <source>
        <strain evidence="2 4">OO99</strain>
    </source>
</reference>
<feature type="region of interest" description="Disordered" evidence="1">
    <location>
        <begin position="1"/>
        <end position="20"/>
    </location>
</feature>
<gene>
    <name evidence="3" type="ORF">ABIG07_003473</name>
    <name evidence="2" type="ORF">CIT37_07010</name>
</gene>
<protein>
    <submittedName>
        <fullName evidence="2">Uncharacterized protein</fullName>
    </submittedName>
</protein>
<dbReference type="GeneID" id="92970383"/>
<feature type="compositionally biased region" description="Basic and acidic residues" evidence="1">
    <location>
        <begin position="7"/>
        <end position="20"/>
    </location>
</feature>
<name>A0A2U8P2V1_9BRAD</name>
<evidence type="ECO:0000313" key="4">
    <source>
        <dbReference type="Proteomes" id="UP000215703"/>
    </source>
</evidence>
<dbReference type="AlphaFoldDB" id="A0A2U8P2V1"/>
<dbReference type="Proteomes" id="UP001565369">
    <property type="component" value="Unassembled WGS sequence"/>
</dbReference>
<accession>A0A2U8P2V1</accession>
<reference evidence="2 4" key="1">
    <citation type="journal article" date="2014" name="Int. J. Syst. Evol. Microbiol.">
        <title>Bradyrhizobium ottawaense sp. nov., a symbiotic nitrogen fixing bacterium from root nodules of soybeans in Canada.</title>
        <authorList>
            <person name="Yu X."/>
            <person name="Cloutier S."/>
            <person name="Tambong J.T."/>
            <person name="Bromfield E.S."/>
        </authorList>
    </citation>
    <scope>NUCLEOTIDE SEQUENCE [LARGE SCALE GENOMIC DNA]</scope>
    <source>
        <strain evidence="2 4">OO99</strain>
    </source>
</reference>
<evidence type="ECO:0000313" key="5">
    <source>
        <dbReference type="Proteomes" id="UP001565369"/>
    </source>
</evidence>
<sequence>MKMPVHSSEEPEPRAPRADRLPMEGFAIVVDGHFKSRFDTAEAAESSGRALKSTYPMLRIEIYDAVTTARTLLG</sequence>
<dbReference type="RefSeq" id="WP_028149231.1">
    <property type="nucleotide sequence ID" value="NZ_AP021854.1"/>
</dbReference>
<reference evidence="3 5" key="4">
    <citation type="submission" date="2024-07" db="EMBL/GenBank/DDBJ databases">
        <title>Genomic Encyclopedia of Type Strains, Phase V (KMG-V): Genome sequencing to study the core and pangenomes of soil and plant-associated prokaryotes.</title>
        <authorList>
            <person name="Whitman W."/>
        </authorList>
    </citation>
    <scope>NUCLEOTIDE SEQUENCE [LARGE SCALE GENOMIC DNA]</scope>
    <source>
        <strain evidence="3 5">USDA 152</strain>
    </source>
</reference>
<dbReference type="EMBL" id="JBGBZJ010000003">
    <property type="protein sequence ID" value="MEY9454525.1"/>
    <property type="molecule type" value="Genomic_DNA"/>
</dbReference>
<dbReference type="OrthoDB" id="8265523at2"/>
<evidence type="ECO:0000256" key="1">
    <source>
        <dbReference type="SAM" id="MobiDB-lite"/>
    </source>
</evidence>
<evidence type="ECO:0000313" key="3">
    <source>
        <dbReference type="EMBL" id="MEY9454525.1"/>
    </source>
</evidence>
<dbReference type="KEGG" id="bot:CIT37_07010"/>
<proteinExistence type="predicted"/>
<keyword evidence="5" id="KW-1185">Reference proteome</keyword>
<dbReference type="Proteomes" id="UP000215703">
    <property type="component" value="Chromosome"/>
</dbReference>
<dbReference type="EMBL" id="CP029425">
    <property type="protein sequence ID" value="AWL91978.1"/>
    <property type="molecule type" value="Genomic_DNA"/>
</dbReference>
<evidence type="ECO:0000313" key="2">
    <source>
        <dbReference type="EMBL" id="AWL91978.1"/>
    </source>
</evidence>
<reference evidence="2" key="3">
    <citation type="journal article" date="2018" name="Microbiol. Resour. Announc.">
        <title>Complete Genome Sequence of Bradyrhizobium ottawaense OO99(T), an Efficient Nitrogen-Fixing Symbiont of Soybean.</title>
        <authorList>
            <person name="Nguyen H.D.T."/>
            <person name="Cloutier S."/>
            <person name="Bromfield E.S.P."/>
        </authorList>
    </citation>
    <scope>NUCLEOTIDE SEQUENCE</scope>
    <source>
        <strain evidence="2">OO99</strain>
    </source>
</reference>
<organism evidence="2 4">
    <name type="scientific">Bradyrhizobium ottawaense</name>
    <dbReference type="NCBI Taxonomy" id="931866"/>
    <lineage>
        <taxon>Bacteria</taxon>
        <taxon>Pseudomonadati</taxon>
        <taxon>Pseudomonadota</taxon>
        <taxon>Alphaproteobacteria</taxon>
        <taxon>Hyphomicrobiales</taxon>
        <taxon>Nitrobacteraceae</taxon>
        <taxon>Bradyrhizobium</taxon>
    </lineage>
</organism>